<dbReference type="Gene3D" id="2.60.40.10">
    <property type="entry name" value="Immunoglobulins"/>
    <property type="match status" value="1"/>
</dbReference>
<keyword evidence="1" id="KW-0732">Signal</keyword>
<dbReference type="PANTHER" id="PTHR45080">
    <property type="entry name" value="CONTACTIN 5"/>
    <property type="match status" value="1"/>
</dbReference>
<organism evidence="5 6">
    <name type="scientific">Rotaria magnacalcarata</name>
    <dbReference type="NCBI Taxonomy" id="392030"/>
    <lineage>
        <taxon>Eukaryota</taxon>
        <taxon>Metazoa</taxon>
        <taxon>Spiralia</taxon>
        <taxon>Gnathifera</taxon>
        <taxon>Rotifera</taxon>
        <taxon>Eurotatoria</taxon>
        <taxon>Bdelloidea</taxon>
        <taxon>Philodinida</taxon>
        <taxon>Philodinidae</taxon>
        <taxon>Rotaria</taxon>
    </lineage>
</organism>
<dbReference type="FunFam" id="2.60.40.10:FF:000107">
    <property type="entry name" value="Myosin, light chain kinase a"/>
    <property type="match status" value="1"/>
</dbReference>
<evidence type="ECO:0000259" key="4">
    <source>
        <dbReference type="PROSITE" id="PS50835"/>
    </source>
</evidence>
<protein>
    <recommendedName>
        <fullName evidence="4">Ig-like domain-containing protein</fullName>
    </recommendedName>
</protein>
<gene>
    <name evidence="5" type="ORF">GIL414_LOCUS79591</name>
</gene>
<evidence type="ECO:0000313" key="6">
    <source>
        <dbReference type="Proteomes" id="UP000681720"/>
    </source>
</evidence>
<dbReference type="InterPro" id="IPR007110">
    <property type="entry name" value="Ig-like_dom"/>
</dbReference>
<sequence>MIDIGVYKVVADNGKETIETQANIDVCVKPKVEGKLTDVTCILNETAKLSVKFSAVPTASITWHKADGTEITSDDRIQIFTDDHGQSTLTVNKTVSQDAQAYIARAVNKVGSVDAKINLNIKGTINISRWNLKVKPALKHDIEPQTINVGDELVYRLLVGGRP</sequence>
<keyword evidence="3" id="KW-0393">Immunoglobulin domain</keyword>
<dbReference type="PANTHER" id="PTHR45080:SF8">
    <property type="entry name" value="IG-LIKE DOMAIN-CONTAINING PROTEIN"/>
    <property type="match status" value="1"/>
</dbReference>
<evidence type="ECO:0000256" key="1">
    <source>
        <dbReference type="ARBA" id="ARBA00022729"/>
    </source>
</evidence>
<dbReference type="InterPro" id="IPR036179">
    <property type="entry name" value="Ig-like_dom_sf"/>
</dbReference>
<feature type="domain" description="Ig-like" evidence="4">
    <location>
        <begin position="33"/>
        <end position="120"/>
    </location>
</feature>
<dbReference type="InterPro" id="IPR013783">
    <property type="entry name" value="Ig-like_fold"/>
</dbReference>
<dbReference type="EMBL" id="CAJOBJ010352688">
    <property type="protein sequence ID" value="CAF5210395.1"/>
    <property type="molecule type" value="Genomic_DNA"/>
</dbReference>
<accession>A0A8S3J450</accession>
<dbReference type="InterPro" id="IPR050958">
    <property type="entry name" value="Cell_Adh-Cytoskel_Orgn"/>
</dbReference>
<dbReference type="GO" id="GO:0005886">
    <property type="term" value="C:plasma membrane"/>
    <property type="evidence" value="ECO:0007669"/>
    <property type="project" value="TreeGrafter"/>
</dbReference>
<evidence type="ECO:0000256" key="3">
    <source>
        <dbReference type="ARBA" id="ARBA00023319"/>
    </source>
</evidence>
<dbReference type="Pfam" id="PF07679">
    <property type="entry name" value="I-set"/>
    <property type="match status" value="1"/>
</dbReference>
<feature type="non-terminal residue" evidence="5">
    <location>
        <position position="1"/>
    </location>
</feature>
<keyword evidence="2" id="KW-1015">Disulfide bond</keyword>
<dbReference type="GO" id="GO:0007156">
    <property type="term" value="P:homophilic cell adhesion via plasma membrane adhesion molecules"/>
    <property type="evidence" value="ECO:0007669"/>
    <property type="project" value="TreeGrafter"/>
</dbReference>
<dbReference type="PROSITE" id="PS50835">
    <property type="entry name" value="IG_LIKE"/>
    <property type="match status" value="1"/>
</dbReference>
<dbReference type="AlphaFoldDB" id="A0A8S3J450"/>
<evidence type="ECO:0000313" key="5">
    <source>
        <dbReference type="EMBL" id="CAF5210395.1"/>
    </source>
</evidence>
<dbReference type="InterPro" id="IPR013098">
    <property type="entry name" value="Ig_I-set"/>
</dbReference>
<evidence type="ECO:0000256" key="2">
    <source>
        <dbReference type="ARBA" id="ARBA00023157"/>
    </source>
</evidence>
<proteinExistence type="predicted"/>
<dbReference type="SUPFAM" id="SSF48726">
    <property type="entry name" value="Immunoglobulin"/>
    <property type="match status" value="1"/>
</dbReference>
<dbReference type="Proteomes" id="UP000681720">
    <property type="component" value="Unassembled WGS sequence"/>
</dbReference>
<name>A0A8S3J450_9BILA</name>
<reference evidence="5" key="1">
    <citation type="submission" date="2021-02" db="EMBL/GenBank/DDBJ databases">
        <authorList>
            <person name="Nowell W R."/>
        </authorList>
    </citation>
    <scope>NUCLEOTIDE SEQUENCE</scope>
</reference>
<comment type="caution">
    <text evidence="5">The sequence shown here is derived from an EMBL/GenBank/DDBJ whole genome shotgun (WGS) entry which is preliminary data.</text>
</comment>